<feature type="transmembrane region" description="Helical" evidence="8">
    <location>
        <begin position="60"/>
        <end position="83"/>
    </location>
</feature>
<dbReference type="CDD" id="cd06225">
    <property type="entry name" value="HAMP"/>
    <property type="match status" value="1"/>
</dbReference>
<evidence type="ECO:0000256" key="1">
    <source>
        <dbReference type="ARBA" id="ARBA00000085"/>
    </source>
</evidence>
<dbReference type="Gene3D" id="6.10.340.10">
    <property type="match status" value="1"/>
</dbReference>
<keyword evidence="4" id="KW-0597">Phosphoprotein</keyword>
<evidence type="ECO:0000256" key="3">
    <source>
        <dbReference type="ARBA" id="ARBA00012438"/>
    </source>
</evidence>
<dbReference type="PRINTS" id="PR00344">
    <property type="entry name" value="BCTRLSENSOR"/>
</dbReference>
<keyword evidence="8" id="KW-1133">Transmembrane helix</keyword>
<dbReference type="Pfam" id="PF00672">
    <property type="entry name" value="HAMP"/>
    <property type="match status" value="1"/>
</dbReference>
<dbReference type="PANTHER" id="PTHR43711">
    <property type="entry name" value="TWO-COMPONENT HISTIDINE KINASE"/>
    <property type="match status" value="1"/>
</dbReference>
<dbReference type="AlphaFoldDB" id="A0A6P1MCX4"/>
<dbReference type="EMBL" id="CP047591">
    <property type="protein sequence ID" value="QHI72500.1"/>
    <property type="molecule type" value="Genomic_DNA"/>
</dbReference>
<dbReference type="InterPro" id="IPR036890">
    <property type="entry name" value="HATPase_C_sf"/>
</dbReference>
<evidence type="ECO:0000259" key="10">
    <source>
        <dbReference type="PROSITE" id="PS50885"/>
    </source>
</evidence>
<sequence length="356" mass="40162">MENRLIRLRSRIFFNLGKKALALILSLHVFIVLLLTMSIVAFTIVFMFKHGFLSEITGPTILGPLMVLVISSTIVGTTLTAFLSRIPLKPIRNIVKAFNKVSNGDFTVRLPISSIEEFNVFAKSFNRMVEELGSLEMLRSDFVNNFSHEFKTPIVSLRGFAKILKDPGLSEEERNEYLDIIISESDRLSELATNVLTLTAVENLNIISSKSEFDLSEQIRRCVLMLESKWSDKKLEMIIDLDDISYTGDEDLLNQIWINLIDNAIKFSPDQGKIKIKLKSSEKDITFKVLDNGYGMEEESQKHIFDKFYQGDHSHSTEGNGLGLAIVNKIVKLHQGEIKIQSEVGVGTAFTVILPN</sequence>
<keyword evidence="8" id="KW-0472">Membrane</keyword>
<keyword evidence="5" id="KW-0808">Transferase</keyword>
<dbReference type="CDD" id="cd00075">
    <property type="entry name" value="HATPase"/>
    <property type="match status" value="1"/>
</dbReference>
<gene>
    <name evidence="11" type="ORF">Ami3637_08915</name>
</gene>
<accession>A0A6P1MCX4</accession>
<evidence type="ECO:0000313" key="12">
    <source>
        <dbReference type="Proteomes" id="UP000463883"/>
    </source>
</evidence>
<dbReference type="SMART" id="SM00304">
    <property type="entry name" value="HAMP"/>
    <property type="match status" value="1"/>
</dbReference>
<evidence type="ECO:0000256" key="8">
    <source>
        <dbReference type="SAM" id="Phobius"/>
    </source>
</evidence>
<dbReference type="InterPro" id="IPR036097">
    <property type="entry name" value="HisK_dim/P_sf"/>
</dbReference>
<keyword evidence="6" id="KW-0418">Kinase</keyword>
<feature type="transmembrane region" description="Helical" evidence="8">
    <location>
        <begin position="21"/>
        <end position="48"/>
    </location>
</feature>
<dbReference type="GO" id="GO:0000155">
    <property type="term" value="F:phosphorelay sensor kinase activity"/>
    <property type="evidence" value="ECO:0007669"/>
    <property type="project" value="InterPro"/>
</dbReference>
<evidence type="ECO:0000259" key="9">
    <source>
        <dbReference type="PROSITE" id="PS50109"/>
    </source>
</evidence>
<dbReference type="SUPFAM" id="SSF158472">
    <property type="entry name" value="HAMP domain-like"/>
    <property type="match status" value="1"/>
</dbReference>
<dbReference type="Gene3D" id="1.10.287.130">
    <property type="match status" value="1"/>
</dbReference>
<evidence type="ECO:0000256" key="4">
    <source>
        <dbReference type="ARBA" id="ARBA00022553"/>
    </source>
</evidence>
<keyword evidence="12" id="KW-1185">Reference proteome</keyword>
<dbReference type="FunFam" id="3.30.565.10:FF:000006">
    <property type="entry name" value="Sensor histidine kinase WalK"/>
    <property type="match status" value="1"/>
</dbReference>
<proteinExistence type="predicted"/>
<dbReference type="CDD" id="cd00082">
    <property type="entry name" value="HisKA"/>
    <property type="match status" value="1"/>
</dbReference>
<dbReference type="KEGG" id="amic:Ami3637_08915"/>
<dbReference type="InterPro" id="IPR003660">
    <property type="entry name" value="HAMP_dom"/>
</dbReference>
<protein>
    <recommendedName>
        <fullName evidence="3">histidine kinase</fullName>
        <ecNumber evidence="3">2.7.13.3</ecNumber>
    </recommendedName>
</protein>
<evidence type="ECO:0000256" key="6">
    <source>
        <dbReference type="ARBA" id="ARBA00022777"/>
    </source>
</evidence>
<dbReference type="InterPro" id="IPR004358">
    <property type="entry name" value="Sig_transdc_His_kin-like_C"/>
</dbReference>
<keyword evidence="8" id="KW-0812">Transmembrane</keyword>
<dbReference type="Pfam" id="PF00512">
    <property type="entry name" value="HisKA"/>
    <property type="match status" value="1"/>
</dbReference>
<dbReference type="EC" id="2.7.13.3" evidence="3"/>
<evidence type="ECO:0000256" key="7">
    <source>
        <dbReference type="ARBA" id="ARBA00023012"/>
    </source>
</evidence>
<dbReference type="PROSITE" id="PS50885">
    <property type="entry name" value="HAMP"/>
    <property type="match status" value="1"/>
</dbReference>
<dbReference type="Pfam" id="PF02518">
    <property type="entry name" value="HATPase_c"/>
    <property type="match status" value="1"/>
</dbReference>
<dbReference type="SMART" id="SM00388">
    <property type="entry name" value="HisKA"/>
    <property type="match status" value="1"/>
</dbReference>
<dbReference type="InterPro" id="IPR003594">
    <property type="entry name" value="HATPase_dom"/>
</dbReference>
<evidence type="ECO:0000256" key="2">
    <source>
        <dbReference type="ARBA" id="ARBA00004370"/>
    </source>
</evidence>
<evidence type="ECO:0000313" key="11">
    <source>
        <dbReference type="EMBL" id="QHI72500.1"/>
    </source>
</evidence>
<dbReference type="PANTHER" id="PTHR43711:SF31">
    <property type="entry name" value="HISTIDINE KINASE"/>
    <property type="match status" value="1"/>
</dbReference>
<dbReference type="SUPFAM" id="SSF55874">
    <property type="entry name" value="ATPase domain of HSP90 chaperone/DNA topoisomerase II/histidine kinase"/>
    <property type="match status" value="1"/>
</dbReference>
<feature type="domain" description="Histidine kinase" evidence="9">
    <location>
        <begin position="145"/>
        <end position="356"/>
    </location>
</feature>
<name>A0A6P1MCX4_9FIRM</name>
<dbReference type="InterPro" id="IPR050736">
    <property type="entry name" value="Sensor_HK_Regulatory"/>
</dbReference>
<evidence type="ECO:0000256" key="5">
    <source>
        <dbReference type="ARBA" id="ARBA00022679"/>
    </source>
</evidence>
<dbReference type="RefSeq" id="WP_162362268.1">
    <property type="nucleotide sequence ID" value="NZ_CP047591.1"/>
</dbReference>
<dbReference type="Proteomes" id="UP000463883">
    <property type="component" value="Chromosome"/>
</dbReference>
<dbReference type="PROSITE" id="PS50109">
    <property type="entry name" value="HIS_KIN"/>
    <property type="match status" value="1"/>
</dbReference>
<dbReference type="InterPro" id="IPR005467">
    <property type="entry name" value="His_kinase_dom"/>
</dbReference>
<dbReference type="InterPro" id="IPR003661">
    <property type="entry name" value="HisK_dim/P_dom"/>
</dbReference>
<dbReference type="SMART" id="SM00387">
    <property type="entry name" value="HATPase_c"/>
    <property type="match status" value="1"/>
</dbReference>
<feature type="domain" description="HAMP" evidence="10">
    <location>
        <begin position="88"/>
        <end position="137"/>
    </location>
</feature>
<comment type="subcellular location">
    <subcellularLocation>
        <location evidence="2">Membrane</location>
    </subcellularLocation>
</comment>
<dbReference type="GO" id="GO:0016020">
    <property type="term" value="C:membrane"/>
    <property type="evidence" value="ECO:0007669"/>
    <property type="project" value="UniProtKB-SubCell"/>
</dbReference>
<dbReference type="Gene3D" id="3.30.565.10">
    <property type="entry name" value="Histidine kinase-like ATPase, C-terminal domain"/>
    <property type="match status" value="1"/>
</dbReference>
<keyword evidence="7" id="KW-0902">Two-component regulatory system</keyword>
<organism evidence="11 12">
    <name type="scientific">Aminipila terrae</name>
    <dbReference type="NCBI Taxonomy" id="2697030"/>
    <lineage>
        <taxon>Bacteria</taxon>
        <taxon>Bacillati</taxon>
        <taxon>Bacillota</taxon>
        <taxon>Clostridia</taxon>
        <taxon>Peptostreptococcales</taxon>
        <taxon>Anaerovoracaceae</taxon>
        <taxon>Aminipila</taxon>
    </lineage>
</organism>
<comment type="catalytic activity">
    <reaction evidence="1">
        <text>ATP + protein L-histidine = ADP + protein N-phospho-L-histidine.</text>
        <dbReference type="EC" id="2.7.13.3"/>
    </reaction>
</comment>
<dbReference type="SUPFAM" id="SSF47384">
    <property type="entry name" value="Homodimeric domain of signal transducing histidine kinase"/>
    <property type="match status" value="1"/>
</dbReference>
<reference evidence="11 12" key="1">
    <citation type="submission" date="2020-01" db="EMBL/GenBank/DDBJ databases">
        <title>Genomic analysis of Aminipila sp. CBA3637.</title>
        <authorList>
            <person name="Kim Y.B."/>
            <person name="Roh S.W."/>
        </authorList>
    </citation>
    <scope>NUCLEOTIDE SEQUENCE [LARGE SCALE GENOMIC DNA]</scope>
    <source>
        <strain evidence="11 12">CBA3637</strain>
    </source>
</reference>